<keyword evidence="3" id="KW-1185">Reference proteome</keyword>
<gene>
    <name evidence="2" type="ORF">O3P69_020310</name>
</gene>
<evidence type="ECO:0000313" key="2">
    <source>
        <dbReference type="EMBL" id="KAK8375253.1"/>
    </source>
</evidence>
<protein>
    <submittedName>
        <fullName evidence="2">Uncharacterized protein</fullName>
    </submittedName>
</protein>
<dbReference type="AlphaFoldDB" id="A0AAW0SIU3"/>
<feature type="compositionally biased region" description="Polar residues" evidence="1">
    <location>
        <begin position="110"/>
        <end position="130"/>
    </location>
</feature>
<feature type="region of interest" description="Disordered" evidence="1">
    <location>
        <begin position="1"/>
        <end position="21"/>
    </location>
</feature>
<name>A0AAW0SIU3_SCYPA</name>
<proteinExistence type="predicted"/>
<reference evidence="2 3" key="1">
    <citation type="submission" date="2023-03" db="EMBL/GenBank/DDBJ databases">
        <title>High-quality genome of Scylla paramamosain provides insights in environmental adaptation.</title>
        <authorList>
            <person name="Zhang L."/>
        </authorList>
    </citation>
    <scope>NUCLEOTIDE SEQUENCE [LARGE SCALE GENOMIC DNA]</scope>
    <source>
        <strain evidence="2">LZ_2023a</strain>
        <tissue evidence="2">Muscle</tissue>
    </source>
</reference>
<organism evidence="2 3">
    <name type="scientific">Scylla paramamosain</name>
    <name type="common">Mud crab</name>
    <dbReference type="NCBI Taxonomy" id="85552"/>
    <lineage>
        <taxon>Eukaryota</taxon>
        <taxon>Metazoa</taxon>
        <taxon>Ecdysozoa</taxon>
        <taxon>Arthropoda</taxon>
        <taxon>Crustacea</taxon>
        <taxon>Multicrustacea</taxon>
        <taxon>Malacostraca</taxon>
        <taxon>Eumalacostraca</taxon>
        <taxon>Eucarida</taxon>
        <taxon>Decapoda</taxon>
        <taxon>Pleocyemata</taxon>
        <taxon>Brachyura</taxon>
        <taxon>Eubrachyura</taxon>
        <taxon>Portunoidea</taxon>
        <taxon>Portunidae</taxon>
        <taxon>Portuninae</taxon>
        <taxon>Scylla</taxon>
    </lineage>
</organism>
<accession>A0AAW0SIU3</accession>
<dbReference type="EMBL" id="JARAKH010000055">
    <property type="protein sequence ID" value="KAK8375253.1"/>
    <property type="molecule type" value="Genomic_DNA"/>
</dbReference>
<evidence type="ECO:0000313" key="3">
    <source>
        <dbReference type="Proteomes" id="UP001487740"/>
    </source>
</evidence>
<sequence>MEGGDTRNNKKGEGLSHLTEGKCSEGLGKGHYLEMHTEGVLGILITVSPHLTAQPFPALQQPPTGRWAGHTGCGNLLQSTGVCRPRGRCWGLRKRGCEYGLSSPSVAITTGGTKGCSSPPQTPTEATGQETAPGEKGGAGEDEEVLASPVNSQQSLKTVGPLEKVKLWQASLILTPLVRTATTTTTTATADVDTEEGQDHMNSPTPLT</sequence>
<comment type="caution">
    <text evidence="2">The sequence shown here is derived from an EMBL/GenBank/DDBJ whole genome shotgun (WGS) entry which is preliminary data.</text>
</comment>
<feature type="region of interest" description="Disordered" evidence="1">
    <location>
        <begin position="110"/>
        <end position="152"/>
    </location>
</feature>
<feature type="region of interest" description="Disordered" evidence="1">
    <location>
        <begin position="183"/>
        <end position="208"/>
    </location>
</feature>
<dbReference type="Proteomes" id="UP001487740">
    <property type="component" value="Unassembled WGS sequence"/>
</dbReference>
<evidence type="ECO:0000256" key="1">
    <source>
        <dbReference type="SAM" id="MobiDB-lite"/>
    </source>
</evidence>